<keyword evidence="3" id="KW-0547">Nucleotide-binding</keyword>
<name>A0A2U3IFK0_9BURK</name>
<proteinExistence type="predicted"/>
<dbReference type="Pfam" id="PF26305">
    <property type="entry name" value="CD_NTase_C"/>
    <property type="match status" value="1"/>
</dbReference>
<keyword evidence="7" id="KW-1185">Reference proteome</keyword>
<evidence type="ECO:0000256" key="2">
    <source>
        <dbReference type="ARBA" id="ARBA00022695"/>
    </source>
</evidence>
<evidence type="ECO:0000313" key="7">
    <source>
        <dbReference type="Proteomes" id="UP000238169"/>
    </source>
</evidence>
<evidence type="ECO:0000256" key="4">
    <source>
        <dbReference type="ARBA" id="ARBA00023118"/>
    </source>
</evidence>
<feature type="domain" description="cGAS/DncV-like nucleotidyltransferase C-terminal helical" evidence="5">
    <location>
        <begin position="222"/>
        <end position="320"/>
    </location>
</feature>
<dbReference type="AlphaFoldDB" id="A0A2U3IFK0"/>
<evidence type="ECO:0000313" key="6">
    <source>
        <dbReference type="EMBL" id="SPB18905.1"/>
    </source>
</evidence>
<dbReference type="EMBL" id="OGTP01000041">
    <property type="protein sequence ID" value="SPB18905.1"/>
    <property type="molecule type" value="Genomic_DNA"/>
</dbReference>
<dbReference type="InterPro" id="IPR058909">
    <property type="entry name" value="CD_NTase_C"/>
</dbReference>
<dbReference type="Proteomes" id="UP000238169">
    <property type="component" value="Unassembled WGS sequence"/>
</dbReference>
<keyword evidence="4" id="KW-0051">Antiviral defense</keyword>
<protein>
    <recommendedName>
        <fullName evidence="5">cGAS/DncV-like nucleotidyltransferase C-terminal helical domain-containing protein</fullName>
    </recommendedName>
</protein>
<keyword evidence="2" id="KW-0548">Nucleotidyltransferase</keyword>
<evidence type="ECO:0000256" key="3">
    <source>
        <dbReference type="ARBA" id="ARBA00022741"/>
    </source>
</evidence>
<dbReference type="OrthoDB" id="1082574at2"/>
<evidence type="ECO:0000259" key="5">
    <source>
        <dbReference type="Pfam" id="PF26305"/>
    </source>
</evidence>
<keyword evidence="1" id="KW-0808">Transferase</keyword>
<organism evidence="6 7">
    <name type="scientific">Caballeronia novacaledonica</name>
    <dbReference type="NCBI Taxonomy" id="1544861"/>
    <lineage>
        <taxon>Bacteria</taxon>
        <taxon>Pseudomonadati</taxon>
        <taxon>Pseudomonadota</taxon>
        <taxon>Betaproteobacteria</taxon>
        <taxon>Burkholderiales</taxon>
        <taxon>Burkholderiaceae</taxon>
        <taxon>Caballeronia</taxon>
    </lineage>
</organism>
<evidence type="ECO:0000256" key="1">
    <source>
        <dbReference type="ARBA" id="ARBA00022679"/>
    </source>
</evidence>
<reference evidence="7" key="1">
    <citation type="submission" date="2018-01" db="EMBL/GenBank/DDBJ databases">
        <authorList>
            <person name="Peeters C."/>
        </authorList>
    </citation>
    <scope>NUCLEOTIDE SEQUENCE [LARGE SCALE GENOMIC DNA]</scope>
</reference>
<sequence length="365" mass="41023">MSTKYSDKLQKLRNRRTPTVKSLTFDSVPRPVMESFETKGKGDATRYALGCMAEVPAEYTKISLRDGQRVADQLTSQKLYSVETRLQGSVPLNVHIYSSSDVDLLVLAAWFCQVDQPAVQPNSYNFSTGPKSTLKELVDLRAFCETYLAQKYPAAEVDTSGAKAIAVSGGSLARKVDIVPSHWIDTVDYQRLHLEYFRDVAILDKHTHTTLRNSPFRHMMLINAKDKASDESAKKAIRLLKCLCRDADADIGLSSYEIAGLIYHMPDEKLKVNPFFPLVLLGRVDEYLRQLENNPSYAKSLRAPDGSRLILDTTQKINALTALRVELTDTINNVAADYDAGQQYQFDRALALERARRTLDSTIIY</sequence>
<dbReference type="RefSeq" id="WP_146150068.1">
    <property type="nucleotide sequence ID" value="NZ_OGTP01000041.1"/>
</dbReference>
<accession>A0A2U3IFK0</accession>
<gene>
    <name evidence="6" type="ORF">NOV72_06110</name>
</gene>